<dbReference type="SMART" id="SM00066">
    <property type="entry name" value="GAL4"/>
    <property type="match status" value="1"/>
</dbReference>
<feature type="region of interest" description="Disordered" evidence="5">
    <location>
        <begin position="63"/>
        <end position="87"/>
    </location>
</feature>
<dbReference type="OMA" id="AVCYFLR"/>
<dbReference type="PROSITE" id="PS00463">
    <property type="entry name" value="ZN2_CY6_FUNGAL_1"/>
    <property type="match status" value="1"/>
</dbReference>
<proteinExistence type="predicted"/>
<reference evidence="7" key="1">
    <citation type="journal article" date="2014" name="Nat. Commun.">
        <title>Multiple recent horizontal transfers of a large genomic region in cheese making fungi.</title>
        <authorList>
            <person name="Cheeseman K."/>
            <person name="Ropars J."/>
            <person name="Renault P."/>
            <person name="Dupont J."/>
            <person name="Gouzy J."/>
            <person name="Branca A."/>
            <person name="Abraham A.L."/>
            <person name="Ceppi M."/>
            <person name="Conseiller E."/>
            <person name="Debuchy R."/>
            <person name="Malagnac F."/>
            <person name="Goarin A."/>
            <person name="Silar P."/>
            <person name="Lacoste S."/>
            <person name="Sallet E."/>
            <person name="Bensimon A."/>
            <person name="Giraud T."/>
            <person name="Brygoo Y."/>
        </authorList>
    </citation>
    <scope>NUCLEOTIDE SEQUENCE [LARGE SCALE GENOMIC DNA]</scope>
    <source>
        <strain evidence="7">FM164</strain>
    </source>
</reference>
<accession>W6QVZ7</accession>
<evidence type="ECO:0000256" key="1">
    <source>
        <dbReference type="ARBA" id="ARBA00023015"/>
    </source>
</evidence>
<dbReference type="PANTHER" id="PTHR38791">
    <property type="entry name" value="ZN(II)2CYS6 TRANSCRIPTION FACTOR (EUROFUNG)-RELATED-RELATED"/>
    <property type="match status" value="1"/>
</dbReference>
<sequence length="568" mass="63465">MVYCGKPSKGCGECRSRKIRCDQAQPACSQCTRAKRDCSGYRDQQALMFRDESKSVIRKAVAASTHRKQAERSRRSAIPERNPVRSGLSTAPVGQVLDFHSDPQHINLARQLGNRPLEVQPSQEFETTKNEAICFFLRSTAIPGSFLTTEMISDSLVQSGGTPSQRAMKASVVATAMAMLSRVRGLPSLRDVAHREYGSALRLLNAALTEMEEAKSNQTLGAVMLLAKYEVISSRAPNEIESWTNHISGAMALLDLRGADKLKTDTDLRLFLYLRYQITISCLQRDVRVPESLIEQTKIAMILQPEQVHGNRLLTIIGILSNLRADICANMYNEQEIISAASAIEASLIAWLAALPPEFNYTTHVIPPLDFSIQKRLRGITPYDDQYHVYSSAWVCHSWNQYRSARIIVSEIILSRVRRLSDSSSMTLLSEELRIQCRTLRSTIRRLAVDICRSVPFHFIGHQVDRVSSLPPPEHYVAGLVLLWHLFVAGVVENPQHRLRRWVVKCLQMIGNTMGIDQALAVADIVADDPGVLHSVTEEEDSHSSDQDLTRRDLVTPSGNTCLGVYSD</sequence>
<keyword evidence="2 7" id="KW-0238">DNA-binding</keyword>
<keyword evidence="4" id="KW-0539">Nucleus</keyword>
<evidence type="ECO:0000313" key="8">
    <source>
        <dbReference type="Proteomes" id="UP000030686"/>
    </source>
</evidence>
<dbReference type="InterPro" id="IPR021858">
    <property type="entry name" value="Fun_TF"/>
</dbReference>
<dbReference type="EMBL" id="HG792024">
    <property type="protein sequence ID" value="CDM38269.1"/>
    <property type="molecule type" value="Genomic_DNA"/>
</dbReference>
<evidence type="ECO:0000256" key="5">
    <source>
        <dbReference type="SAM" id="MobiDB-lite"/>
    </source>
</evidence>
<dbReference type="GO" id="GO:0008270">
    <property type="term" value="F:zinc ion binding"/>
    <property type="evidence" value="ECO:0007669"/>
    <property type="project" value="InterPro"/>
</dbReference>
<dbReference type="OrthoDB" id="2991872at2759"/>
<dbReference type="CDD" id="cd00067">
    <property type="entry name" value="GAL4"/>
    <property type="match status" value="1"/>
</dbReference>
<dbReference type="InterPro" id="IPR001138">
    <property type="entry name" value="Zn2Cys6_DnaBD"/>
</dbReference>
<keyword evidence="1" id="KW-0805">Transcription regulation</keyword>
<keyword evidence="3" id="KW-0804">Transcription</keyword>
<dbReference type="PANTHER" id="PTHR38791:SF5">
    <property type="entry name" value="TRANSCRIPTION FACTOR DBAG-RELATED"/>
    <property type="match status" value="1"/>
</dbReference>
<protein>
    <submittedName>
        <fullName evidence="7">Zn(2)-C6 fungal-type DNA-binding domain</fullName>
    </submittedName>
</protein>
<gene>
    <name evidence="7" type="ORF">PROQFM164_S10g000083</name>
</gene>
<evidence type="ECO:0000256" key="2">
    <source>
        <dbReference type="ARBA" id="ARBA00023125"/>
    </source>
</evidence>
<dbReference type="STRING" id="1365484.W6QVZ7"/>
<dbReference type="InterPro" id="IPR036864">
    <property type="entry name" value="Zn2-C6_fun-type_DNA-bd_sf"/>
</dbReference>
<dbReference type="InterPro" id="IPR053175">
    <property type="entry name" value="DHMBA_Reg_Transcription_Factor"/>
</dbReference>
<dbReference type="CDD" id="cd12148">
    <property type="entry name" value="fungal_TF_MHR"/>
    <property type="match status" value="1"/>
</dbReference>
<evidence type="ECO:0000259" key="6">
    <source>
        <dbReference type="PROSITE" id="PS50048"/>
    </source>
</evidence>
<evidence type="ECO:0000256" key="3">
    <source>
        <dbReference type="ARBA" id="ARBA00023163"/>
    </source>
</evidence>
<feature type="domain" description="Zn(2)-C6 fungal-type" evidence="6">
    <location>
        <begin position="10"/>
        <end position="39"/>
    </location>
</feature>
<dbReference type="Pfam" id="PF00172">
    <property type="entry name" value="Zn_clus"/>
    <property type="match status" value="1"/>
</dbReference>
<name>W6QVZ7_PENRF</name>
<dbReference type="Proteomes" id="UP000030686">
    <property type="component" value="Unassembled WGS sequence"/>
</dbReference>
<keyword evidence="8" id="KW-1185">Reference proteome</keyword>
<dbReference type="GO" id="GO:0003677">
    <property type="term" value="F:DNA binding"/>
    <property type="evidence" value="ECO:0007669"/>
    <property type="project" value="UniProtKB-KW"/>
</dbReference>
<dbReference type="Pfam" id="PF11951">
    <property type="entry name" value="Fungal_trans_2"/>
    <property type="match status" value="1"/>
</dbReference>
<dbReference type="PROSITE" id="PS50048">
    <property type="entry name" value="ZN2_CY6_FUNGAL_2"/>
    <property type="match status" value="1"/>
</dbReference>
<organism evidence="7 8">
    <name type="scientific">Penicillium roqueforti (strain FM164)</name>
    <dbReference type="NCBI Taxonomy" id="1365484"/>
    <lineage>
        <taxon>Eukaryota</taxon>
        <taxon>Fungi</taxon>
        <taxon>Dikarya</taxon>
        <taxon>Ascomycota</taxon>
        <taxon>Pezizomycotina</taxon>
        <taxon>Eurotiomycetes</taxon>
        <taxon>Eurotiomycetidae</taxon>
        <taxon>Eurotiales</taxon>
        <taxon>Aspergillaceae</taxon>
        <taxon>Penicillium</taxon>
    </lineage>
</organism>
<evidence type="ECO:0000256" key="4">
    <source>
        <dbReference type="ARBA" id="ARBA00023242"/>
    </source>
</evidence>
<dbReference type="Gene3D" id="4.10.240.10">
    <property type="entry name" value="Zn(2)-C6 fungal-type DNA-binding domain"/>
    <property type="match status" value="1"/>
</dbReference>
<feature type="compositionally biased region" description="Basic and acidic residues" evidence="5">
    <location>
        <begin position="68"/>
        <end position="78"/>
    </location>
</feature>
<dbReference type="SUPFAM" id="SSF57701">
    <property type="entry name" value="Zn2/Cys6 DNA-binding domain"/>
    <property type="match status" value="1"/>
</dbReference>
<evidence type="ECO:0000313" key="7">
    <source>
        <dbReference type="EMBL" id="CDM38269.1"/>
    </source>
</evidence>
<dbReference type="AlphaFoldDB" id="W6QVZ7"/>
<dbReference type="GO" id="GO:0000981">
    <property type="term" value="F:DNA-binding transcription factor activity, RNA polymerase II-specific"/>
    <property type="evidence" value="ECO:0007669"/>
    <property type="project" value="InterPro"/>
</dbReference>